<organism evidence="2 3">
    <name type="scientific">Mycobacterium paraffinicum</name>
    <dbReference type="NCBI Taxonomy" id="53378"/>
    <lineage>
        <taxon>Bacteria</taxon>
        <taxon>Bacillati</taxon>
        <taxon>Actinomycetota</taxon>
        <taxon>Actinomycetes</taxon>
        <taxon>Mycobacteriales</taxon>
        <taxon>Mycobacteriaceae</taxon>
        <taxon>Mycobacterium</taxon>
    </lineage>
</organism>
<feature type="region of interest" description="Disordered" evidence="1">
    <location>
        <begin position="196"/>
        <end position="221"/>
    </location>
</feature>
<evidence type="ECO:0000313" key="2">
    <source>
        <dbReference type="EMBL" id="GAA4289824.1"/>
    </source>
</evidence>
<dbReference type="Proteomes" id="UP001501417">
    <property type="component" value="Unassembled WGS sequence"/>
</dbReference>
<dbReference type="RefSeq" id="WP_264037043.1">
    <property type="nucleotide sequence ID" value="NZ_BAABGF010000039.1"/>
</dbReference>
<name>A0ABP8EYY6_9MYCO</name>
<feature type="compositionally biased region" description="Gly residues" evidence="1">
    <location>
        <begin position="357"/>
        <end position="368"/>
    </location>
</feature>
<evidence type="ECO:0000256" key="1">
    <source>
        <dbReference type="SAM" id="MobiDB-lite"/>
    </source>
</evidence>
<feature type="compositionally biased region" description="Pro residues" evidence="1">
    <location>
        <begin position="345"/>
        <end position="355"/>
    </location>
</feature>
<reference evidence="3" key="1">
    <citation type="journal article" date="2019" name="Int. J. Syst. Evol. Microbiol.">
        <title>The Global Catalogue of Microorganisms (GCM) 10K type strain sequencing project: providing services to taxonomists for standard genome sequencing and annotation.</title>
        <authorList>
            <consortium name="The Broad Institute Genomics Platform"/>
            <consortium name="The Broad Institute Genome Sequencing Center for Infectious Disease"/>
            <person name="Wu L."/>
            <person name="Ma J."/>
        </authorList>
    </citation>
    <scope>NUCLEOTIDE SEQUENCE [LARGE SCALE GENOMIC DNA]</scope>
    <source>
        <strain evidence="3">JCM 17782</strain>
    </source>
</reference>
<evidence type="ECO:0000313" key="3">
    <source>
        <dbReference type="Proteomes" id="UP001501417"/>
    </source>
</evidence>
<dbReference type="EMBL" id="BAABGF010000039">
    <property type="protein sequence ID" value="GAA4289824.1"/>
    <property type="molecule type" value="Genomic_DNA"/>
</dbReference>
<gene>
    <name evidence="2" type="ORF">GCM10023161_33260</name>
</gene>
<accession>A0ABP8EYY6</accession>
<feature type="region of interest" description="Disordered" evidence="1">
    <location>
        <begin position="316"/>
        <end position="384"/>
    </location>
</feature>
<proteinExistence type="predicted"/>
<protein>
    <submittedName>
        <fullName evidence="2">Uncharacterized protein</fullName>
    </submittedName>
</protein>
<sequence>MAVGGAPNLSALLAWPTDHLTEAAAHWEAVGERSYVVAHQVWRDAASVDWRGEAADALHCATHADLQATSAAVDQLQAATRVARSGASDLYAARSRVRYAVDDARSAGFEVGEDLSVTDRMGGGSAAQRAARQAAAQAFAGEIRQSAAQLVGLDQQVAGKITAAVAGIRDTFLQHPASITPPPARNGHISAVDRVWKQDGGNGEPNPGPTGAASGDDIRGVLDKLPVGDRPDVREVRSAQDLENLWKWAKEHGVEMPNGYGDPSKGIRYRLPDGTTIGQRWVAESNGKPVLDIKIPDQGGYTKIHINPRGGVPEIPAPAGPRPAGSSAGGEPVITSQTPVRAPVEAPPPVKPAPGAPEGGGAMPGFGGLPPNSPATGPHPIHIPHTLDHKWPLLGEIPEEFEGP</sequence>
<comment type="caution">
    <text evidence="2">The sequence shown here is derived from an EMBL/GenBank/DDBJ whole genome shotgun (WGS) entry which is preliminary data.</text>
</comment>
<keyword evidence="3" id="KW-1185">Reference proteome</keyword>